<dbReference type="EMBL" id="GECU01007359">
    <property type="protein sequence ID" value="JAT00348.1"/>
    <property type="molecule type" value="Transcribed_RNA"/>
</dbReference>
<evidence type="ECO:0000256" key="1">
    <source>
        <dbReference type="SAM" id="Coils"/>
    </source>
</evidence>
<feature type="non-terminal residue" evidence="3">
    <location>
        <position position="1"/>
    </location>
</feature>
<evidence type="ECO:0000256" key="2">
    <source>
        <dbReference type="SAM" id="MobiDB-lite"/>
    </source>
</evidence>
<dbReference type="AlphaFoldDB" id="A0A1B6JMF7"/>
<evidence type="ECO:0000313" key="3">
    <source>
        <dbReference type="EMBL" id="JAT00348.1"/>
    </source>
</evidence>
<reference evidence="3" key="1">
    <citation type="submission" date="2015-11" db="EMBL/GenBank/DDBJ databases">
        <title>De novo transcriptome assembly of four potential Pierce s Disease insect vectors from Arizona vineyards.</title>
        <authorList>
            <person name="Tassone E.E."/>
        </authorList>
    </citation>
    <scope>NUCLEOTIDE SEQUENCE</scope>
</reference>
<feature type="region of interest" description="Disordered" evidence="2">
    <location>
        <begin position="1"/>
        <end position="30"/>
    </location>
</feature>
<feature type="coiled-coil region" evidence="1">
    <location>
        <begin position="72"/>
        <end position="106"/>
    </location>
</feature>
<gene>
    <name evidence="3" type="ORF">g.43859</name>
</gene>
<name>A0A1B6JMF7_9HEMI</name>
<sequence length="119" mass="12929">GGPSRARHRSSSPYGGSCPPPRRSSPVDAENVPAVIEALDDLRNELEDGVWRILGNETANVSQGARTADAVVDRLLETQRHLNMDLQRLEDAINQDRVEAQIEEAEGMVAAAQGMQGNR</sequence>
<organism evidence="3">
    <name type="scientific">Homalodisca liturata</name>
    <dbReference type="NCBI Taxonomy" id="320908"/>
    <lineage>
        <taxon>Eukaryota</taxon>
        <taxon>Metazoa</taxon>
        <taxon>Ecdysozoa</taxon>
        <taxon>Arthropoda</taxon>
        <taxon>Hexapoda</taxon>
        <taxon>Insecta</taxon>
        <taxon>Pterygota</taxon>
        <taxon>Neoptera</taxon>
        <taxon>Paraneoptera</taxon>
        <taxon>Hemiptera</taxon>
        <taxon>Auchenorrhyncha</taxon>
        <taxon>Membracoidea</taxon>
        <taxon>Cicadellidae</taxon>
        <taxon>Cicadellinae</taxon>
        <taxon>Proconiini</taxon>
        <taxon>Homalodisca</taxon>
    </lineage>
</organism>
<feature type="compositionally biased region" description="Basic residues" evidence="2">
    <location>
        <begin position="1"/>
        <end position="10"/>
    </location>
</feature>
<protein>
    <submittedName>
        <fullName evidence="3">Uncharacterized protein</fullName>
    </submittedName>
</protein>
<keyword evidence="1" id="KW-0175">Coiled coil</keyword>
<accession>A0A1B6JMF7</accession>
<proteinExistence type="predicted"/>